<evidence type="ECO:0000313" key="1">
    <source>
        <dbReference type="EMBL" id="MDE5416723.1"/>
    </source>
</evidence>
<dbReference type="InterPro" id="IPR037012">
    <property type="entry name" value="NanQ/TabA/YiaL_sf"/>
</dbReference>
<dbReference type="PANTHER" id="PTHR34986">
    <property type="entry name" value="EVOLVED BETA-GALACTOSIDASE SUBUNIT BETA"/>
    <property type="match status" value="1"/>
</dbReference>
<dbReference type="SUPFAM" id="SSF51197">
    <property type="entry name" value="Clavaminate synthase-like"/>
    <property type="match status" value="1"/>
</dbReference>
<comment type="caution">
    <text evidence="1">The sequence shown here is derived from an EMBL/GenBank/DDBJ whole genome shotgun (WGS) entry which is preliminary data.</text>
</comment>
<reference evidence="1 2" key="1">
    <citation type="submission" date="2022-01" db="EMBL/GenBank/DDBJ databases">
        <title>Labilibaculum sp. nov, a marine bacterium isolated from Antarctica.</title>
        <authorList>
            <person name="Dai W."/>
        </authorList>
    </citation>
    <scope>NUCLEOTIDE SEQUENCE [LARGE SCALE GENOMIC DNA]</scope>
    <source>
        <strain evidence="1 2">DW002</strain>
    </source>
</reference>
<dbReference type="Proteomes" id="UP001528920">
    <property type="component" value="Unassembled WGS sequence"/>
</dbReference>
<dbReference type="PANTHER" id="PTHR34986:SF1">
    <property type="entry name" value="PROTEIN YIAL"/>
    <property type="match status" value="1"/>
</dbReference>
<dbReference type="RefSeq" id="WP_275108062.1">
    <property type="nucleotide sequence ID" value="NZ_JAKJSC010000001.1"/>
</dbReference>
<proteinExistence type="predicted"/>
<accession>A0ABT5VMQ9</accession>
<dbReference type="NCBIfam" id="TIGR00022">
    <property type="entry name" value="YhcH/YjgK/YiaL family protein"/>
    <property type="match status" value="1"/>
</dbReference>
<organism evidence="1 2">
    <name type="scientific">Paralabilibaculum antarcticum</name>
    <dbReference type="NCBI Taxonomy" id="2912572"/>
    <lineage>
        <taxon>Bacteria</taxon>
        <taxon>Pseudomonadati</taxon>
        <taxon>Bacteroidota</taxon>
        <taxon>Bacteroidia</taxon>
        <taxon>Marinilabiliales</taxon>
        <taxon>Marinifilaceae</taxon>
        <taxon>Paralabilibaculum</taxon>
    </lineage>
</organism>
<name>A0ABT5VMQ9_9BACT</name>
<keyword evidence="2" id="KW-1185">Reference proteome</keyword>
<gene>
    <name evidence="1" type="ORF">L3049_01800</name>
</gene>
<dbReference type="InterPro" id="IPR004375">
    <property type="entry name" value="NanQ/TabA/YiaL"/>
</dbReference>
<protein>
    <submittedName>
        <fullName evidence="1">YhcH/YjgK/YiaL family protein</fullName>
    </submittedName>
</protein>
<dbReference type="Gene3D" id="2.60.120.370">
    <property type="entry name" value="YhcH/YjgK/YiaL"/>
    <property type="match status" value="1"/>
</dbReference>
<sequence length="159" mass="18089">MTEFGKIGDFKKKKNLGEDLQSTVDFLTCSDHQAVFNQLEKGSSQKVEIDGERIFAVYQKYDSKDGSKPIFEAHRKFIDVQYLHSGSELIFVSDIEGAKVNQAYVEENDFELFELKQWSTLRMKAGMASVLYPEDLHAPCILCGQSQLIEKVVVKVKID</sequence>
<dbReference type="Pfam" id="PF04074">
    <property type="entry name" value="DUF386"/>
    <property type="match status" value="1"/>
</dbReference>
<dbReference type="EMBL" id="JAKJSC010000001">
    <property type="protein sequence ID" value="MDE5416723.1"/>
    <property type="molecule type" value="Genomic_DNA"/>
</dbReference>
<evidence type="ECO:0000313" key="2">
    <source>
        <dbReference type="Proteomes" id="UP001528920"/>
    </source>
</evidence>